<dbReference type="PROSITE" id="PS51257">
    <property type="entry name" value="PROKAR_LIPOPROTEIN"/>
    <property type="match status" value="1"/>
</dbReference>
<evidence type="ECO:0000256" key="1">
    <source>
        <dbReference type="SAM" id="SignalP"/>
    </source>
</evidence>
<evidence type="ECO:0008006" key="4">
    <source>
        <dbReference type="Google" id="ProtNLM"/>
    </source>
</evidence>
<dbReference type="AlphaFoldDB" id="A0A1W1X2K5"/>
<accession>A0A1W1X2K5</accession>
<dbReference type="EMBL" id="FWXD01000002">
    <property type="protein sequence ID" value="SMC17641.1"/>
    <property type="molecule type" value="Genomic_DNA"/>
</dbReference>
<dbReference type="STRING" id="1121001.SAMN02745857_00370"/>
<keyword evidence="3" id="KW-1185">Reference proteome</keyword>
<organism evidence="2 3">
    <name type="scientific">Andreprevotia lacus DSM 23236</name>
    <dbReference type="NCBI Taxonomy" id="1121001"/>
    <lineage>
        <taxon>Bacteria</taxon>
        <taxon>Pseudomonadati</taxon>
        <taxon>Pseudomonadota</taxon>
        <taxon>Betaproteobacteria</taxon>
        <taxon>Neisseriales</taxon>
        <taxon>Chitinibacteraceae</taxon>
        <taxon>Andreprevotia</taxon>
    </lineage>
</organism>
<feature type="signal peptide" evidence="1">
    <location>
        <begin position="1"/>
        <end position="17"/>
    </location>
</feature>
<dbReference type="RefSeq" id="WP_176216734.1">
    <property type="nucleotide sequence ID" value="NZ_FWXD01000002.1"/>
</dbReference>
<dbReference type="Proteomes" id="UP000192761">
    <property type="component" value="Unassembled WGS sequence"/>
</dbReference>
<feature type="chain" id="PRO_5012009185" description="TIGR02285 family protein" evidence="1">
    <location>
        <begin position="18"/>
        <end position="294"/>
    </location>
</feature>
<evidence type="ECO:0000313" key="3">
    <source>
        <dbReference type="Proteomes" id="UP000192761"/>
    </source>
</evidence>
<dbReference type="InterPro" id="IPR011972">
    <property type="entry name" value="CHP02285"/>
</dbReference>
<proteinExistence type="predicted"/>
<sequence>MKWLVAVLICLSTACHAAAPAQVITWMLYDWPPIYIIPTWAPPRTVNELGNGIGDHVLTALIQELPQYEHRFQRANLTRIFSEMQQGNPVCYATALRTPERERFAYFSPVQAMPPIHVVLREDTARKLAGTGGSIALAQLQSAGLRGLYELKRSYGKVLDGFIQQQQGKIQAQQSEGVRQLLLMVESGQSDYAFEYPFVVEYLRRQSAFRSGVSMLAINDNNQALLMSNVACTRSPWGRKVIADIDGAIRRGALKPLLRQATSGWLAPEIQQRYQTRFDAFYDARVRAPDISPP</sequence>
<dbReference type="SUPFAM" id="SSF53850">
    <property type="entry name" value="Periplasmic binding protein-like II"/>
    <property type="match status" value="1"/>
</dbReference>
<keyword evidence="1" id="KW-0732">Signal</keyword>
<dbReference type="Gene3D" id="3.40.190.10">
    <property type="entry name" value="Periplasmic binding protein-like II"/>
    <property type="match status" value="2"/>
</dbReference>
<dbReference type="NCBIfam" id="TIGR02285">
    <property type="entry name" value="TIGR02285 family protein"/>
    <property type="match status" value="1"/>
</dbReference>
<gene>
    <name evidence="2" type="ORF">SAMN02745857_00370</name>
</gene>
<evidence type="ECO:0000313" key="2">
    <source>
        <dbReference type="EMBL" id="SMC17641.1"/>
    </source>
</evidence>
<name>A0A1W1X2K5_9NEIS</name>
<protein>
    <recommendedName>
        <fullName evidence="4">TIGR02285 family protein</fullName>
    </recommendedName>
</protein>
<reference evidence="2 3" key="1">
    <citation type="submission" date="2017-04" db="EMBL/GenBank/DDBJ databases">
        <authorList>
            <person name="Afonso C.L."/>
            <person name="Miller P.J."/>
            <person name="Scott M.A."/>
            <person name="Spackman E."/>
            <person name="Goraichik I."/>
            <person name="Dimitrov K.M."/>
            <person name="Suarez D.L."/>
            <person name="Swayne D.E."/>
        </authorList>
    </citation>
    <scope>NUCLEOTIDE SEQUENCE [LARGE SCALE GENOMIC DNA]</scope>
    <source>
        <strain evidence="2 3">DSM 23236</strain>
    </source>
</reference>